<dbReference type="CDD" id="cd24010">
    <property type="entry name" value="ASKHA_NBD_AcK_PK"/>
    <property type="match status" value="1"/>
</dbReference>
<dbReference type="OrthoDB" id="9802453at2"/>
<keyword evidence="3 6" id="KW-0547">Nucleotide-binding</keyword>
<feature type="binding site" evidence="6">
    <location>
        <position position="387"/>
    </location>
    <ligand>
        <name>Mg(2+)</name>
        <dbReference type="ChEBI" id="CHEBI:18420"/>
    </ligand>
</feature>
<dbReference type="InterPro" id="IPR000890">
    <property type="entry name" value="Aliphatic_acid_kin_short-chain"/>
</dbReference>
<dbReference type="Gene3D" id="3.30.420.40">
    <property type="match status" value="2"/>
</dbReference>
<sequence length="410" mass="45362">MKILVLNCGSSSIKYQLFKMDDLQWEVMAKGGVEKVGLKGSFLKHEKASGEKVLLEGEILDHQIGIDYILGVLISEKHGCIKDLDEIDAVGHRVVHGGEMFNSSVFITDEVIKKMEECIELAPLHNPPNLKGIQAISTLLPDVPQVGVFDTAFHQTMPKHAFMYAIPQSLYKEYGIRRYGFHGTSHRYVSHRACELLDCDYNTQRIVSCHLGNGASIAAIKNGQSVDTSMGFTPIEGLMMGTRCGDLDVGAVTFIMEKEKIGTRSASILFNKHSGMLGVTNISSDMREIEEAYEKGDENARLGLEMYCYRIKKYIGSYAAAMGGIDILLFTGGIGENADLIRSKVCENLDFLGIKINESKNKNLRGQEMDISSSGSRVKVMVVPTNEELVIAQDTKEIVEQLANRKIQEP</sequence>
<dbReference type="InterPro" id="IPR023865">
    <property type="entry name" value="Aliphatic_acid_kinase_CS"/>
</dbReference>
<evidence type="ECO:0000256" key="6">
    <source>
        <dbReference type="HAMAP-Rule" id="MF_00020"/>
    </source>
</evidence>
<feature type="binding site" evidence="6">
    <location>
        <position position="93"/>
    </location>
    <ligand>
        <name>substrate</name>
    </ligand>
</feature>
<dbReference type="PANTHER" id="PTHR21060">
    <property type="entry name" value="ACETATE KINASE"/>
    <property type="match status" value="1"/>
</dbReference>
<dbReference type="PROSITE" id="PS01075">
    <property type="entry name" value="ACETATE_KINASE_1"/>
    <property type="match status" value="1"/>
</dbReference>
<comment type="cofactor">
    <cofactor evidence="6">
        <name>Mg(2+)</name>
        <dbReference type="ChEBI" id="CHEBI:18420"/>
    </cofactor>
    <cofactor evidence="6">
        <name>Mn(2+)</name>
        <dbReference type="ChEBI" id="CHEBI:29035"/>
    </cofactor>
    <text evidence="6">Mg(2+). Can also accept Mn(2+).</text>
</comment>
<dbReference type="InterPro" id="IPR004372">
    <property type="entry name" value="Ac/propionate_kinase"/>
</dbReference>
<evidence type="ECO:0000256" key="2">
    <source>
        <dbReference type="ARBA" id="ARBA00022679"/>
    </source>
</evidence>
<feature type="active site" description="Proton donor/acceptor" evidence="6">
    <location>
        <position position="150"/>
    </location>
</feature>
<evidence type="ECO:0000256" key="1">
    <source>
        <dbReference type="ARBA" id="ARBA00008748"/>
    </source>
</evidence>
<dbReference type="InterPro" id="IPR043129">
    <property type="entry name" value="ATPase_NBD"/>
</dbReference>
<dbReference type="AlphaFoldDB" id="A0A1I2B232"/>
<dbReference type="NCBIfam" id="TIGR00016">
    <property type="entry name" value="ackA"/>
    <property type="match status" value="1"/>
</dbReference>
<protein>
    <recommendedName>
        <fullName evidence="6">Acetate kinase</fullName>
        <ecNumber evidence="6">2.7.2.1</ecNumber>
    </recommendedName>
    <alternativeName>
        <fullName evidence="6">Acetokinase</fullName>
    </alternativeName>
</protein>
<dbReference type="EMBL" id="FONA01000012">
    <property type="protein sequence ID" value="SFE49323.1"/>
    <property type="molecule type" value="Genomic_DNA"/>
</dbReference>
<dbReference type="FunCoup" id="A0A1I2B232">
    <property type="interactions" value="322"/>
</dbReference>
<comment type="pathway">
    <text evidence="6">Metabolic intermediate biosynthesis; acetyl-CoA biosynthesis; acetyl-CoA from acetate: step 1/2.</text>
</comment>
<comment type="catalytic activity">
    <reaction evidence="6">
        <text>acetate + ATP = acetyl phosphate + ADP</text>
        <dbReference type="Rhea" id="RHEA:11352"/>
        <dbReference type="ChEBI" id="CHEBI:22191"/>
        <dbReference type="ChEBI" id="CHEBI:30089"/>
        <dbReference type="ChEBI" id="CHEBI:30616"/>
        <dbReference type="ChEBI" id="CHEBI:456216"/>
        <dbReference type="EC" id="2.7.2.1"/>
    </reaction>
</comment>
<comment type="function">
    <text evidence="6">Catalyzes the formation of acetyl phosphate from acetate and ATP. Can also catalyze the reverse reaction.</text>
</comment>
<dbReference type="PROSITE" id="PS01076">
    <property type="entry name" value="ACETATE_KINASE_2"/>
    <property type="match status" value="1"/>
</dbReference>
<dbReference type="GO" id="GO:0005737">
    <property type="term" value="C:cytoplasm"/>
    <property type="evidence" value="ECO:0007669"/>
    <property type="project" value="UniProtKB-SubCell"/>
</dbReference>
<feature type="site" description="Transition state stabilizer" evidence="6">
    <location>
        <position position="182"/>
    </location>
</feature>
<dbReference type="UniPathway" id="UPA00340">
    <property type="reaction ID" value="UER00458"/>
</dbReference>
<dbReference type="Proteomes" id="UP000181976">
    <property type="component" value="Unassembled WGS sequence"/>
</dbReference>
<dbReference type="GO" id="GO:0005524">
    <property type="term" value="F:ATP binding"/>
    <property type="evidence" value="ECO:0007669"/>
    <property type="project" value="UniProtKB-KW"/>
</dbReference>
<organism evidence="8 9">
    <name type="scientific">Thermophagus xiamenensis</name>
    <dbReference type="NCBI Taxonomy" id="385682"/>
    <lineage>
        <taxon>Bacteria</taxon>
        <taxon>Pseudomonadati</taxon>
        <taxon>Bacteroidota</taxon>
        <taxon>Bacteroidia</taxon>
        <taxon>Marinilabiliales</taxon>
        <taxon>Marinilabiliaceae</taxon>
        <taxon>Thermophagus</taxon>
    </lineage>
</organism>
<feature type="binding site" evidence="6">
    <location>
        <begin position="285"/>
        <end position="287"/>
    </location>
    <ligand>
        <name>ATP</name>
        <dbReference type="ChEBI" id="CHEBI:30616"/>
    </ligand>
</feature>
<comment type="subcellular location">
    <subcellularLocation>
        <location evidence="6">Cytoplasm</location>
    </subcellularLocation>
</comment>
<dbReference type="Pfam" id="PF00871">
    <property type="entry name" value="Acetate_kinase"/>
    <property type="match status" value="1"/>
</dbReference>
<evidence type="ECO:0000313" key="8">
    <source>
        <dbReference type="EMBL" id="SFE49323.1"/>
    </source>
</evidence>
<dbReference type="InParanoid" id="A0A1I2B232"/>
<comment type="subunit">
    <text evidence="6">Homodimer.</text>
</comment>
<evidence type="ECO:0000313" key="9">
    <source>
        <dbReference type="Proteomes" id="UP000181976"/>
    </source>
</evidence>
<accession>A0A1I2B232</accession>
<gene>
    <name evidence="6" type="primary">ackA</name>
    <name evidence="8" type="ORF">SAMN05444380_11252</name>
</gene>
<dbReference type="eggNOG" id="COG0282">
    <property type="taxonomic scope" value="Bacteria"/>
</dbReference>
<dbReference type="PIRSF" id="PIRSF000722">
    <property type="entry name" value="Acetate_prop_kin"/>
    <property type="match status" value="1"/>
</dbReference>
<keyword evidence="5 6" id="KW-0067">ATP-binding</keyword>
<dbReference type="GO" id="GO:0000287">
    <property type="term" value="F:magnesium ion binding"/>
    <property type="evidence" value="ECO:0007669"/>
    <property type="project" value="UniProtKB-UniRule"/>
</dbReference>
<comment type="similarity">
    <text evidence="1 6 7">Belongs to the acetokinase family.</text>
</comment>
<dbReference type="EC" id="2.7.2.1" evidence="6"/>
<evidence type="ECO:0000256" key="5">
    <source>
        <dbReference type="ARBA" id="ARBA00022840"/>
    </source>
</evidence>
<feature type="binding site" evidence="6">
    <location>
        <begin position="333"/>
        <end position="337"/>
    </location>
    <ligand>
        <name>ATP</name>
        <dbReference type="ChEBI" id="CHEBI:30616"/>
    </ligand>
</feature>
<proteinExistence type="inferred from homology"/>
<dbReference type="RefSeq" id="WP_029626571.1">
    <property type="nucleotide sequence ID" value="NZ_AFSL01000043.1"/>
</dbReference>
<keyword evidence="4 6" id="KW-0418">Kinase</keyword>
<keyword evidence="2 6" id="KW-0808">Transferase</keyword>
<reference evidence="8 9" key="1">
    <citation type="submission" date="2016-10" db="EMBL/GenBank/DDBJ databases">
        <authorList>
            <person name="de Groot N.N."/>
        </authorList>
    </citation>
    <scope>NUCLEOTIDE SEQUENCE [LARGE SCALE GENOMIC DNA]</scope>
    <source>
        <strain evidence="8 9">DSM 19012</strain>
    </source>
</reference>
<dbReference type="GO" id="GO:0008776">
    <property type="term" value="F:acetate kinase activity"/>
    <property type="evidence" value="ECO:0007669"/>
    <property type="project" value="UniProtKB-UniRule"/>
</dbReference>
<dbReference type="PRINTS" id="PR00471">
    <property type="entry name" value="ACETATEKNASE"/>
</dbReference>
<keyword evidence="6" id="KW-0963">Cytoplasm</keyword>
<dbReference type="STRING" id="385682.SAMN05444380_11252"/>
<evidence type="ECO:0000256" key="3">
    <source>
        <dbReference type="ARBA" id="ARBA00022741"/>
    </source>
</evidence>
<dbReference type="PANTHER" id="PTHR21060:SF15">
    <property type="entry name" value="ACETATE KINASE-RELATED"/>
    <property type="match status" value="1"/>
</dbReference>
<dbReference type="SUPFAM" id="SSF53067">
    <property type="entry name" value="Actin-like ATPase domain"/>
    <property type="match status" value="2"/>
</dbReference>
<dbReference type="GO" id="GO:0006085">
    <property type="term" value="P:acetyl-CoA biosynthetic process"/>
    <property type="evidence" value="ECO:0007669"/>
    <property type="project" value="UniProtKB-UniRule"/>
</dbReference>
<keyword evidence="9" id="KW-1185">Reference proteome</keyword>
<feature type="site" description="Transition state stabilizer" evidence="6">
    <location>
        <position position="243"/>
    </location>
</feature>
<evidence type="ECO:0000256" key="4">
    <source>
        <dbReference type="ARBA" id="ARBA00022777"/>
    </source>
</evidence>
<evidence type="ECO:0000256" key="7">
    <source>
        <dbReference type="RuleBase" id="RU003835"/>
    </source>
</evidence>
<feature type="binding site" evidence="6">
    <location>
        <begin position="210"/>
        <end position="214"/>
    </location>
    <ligand>
        <name>ATP</name>
        <dbReference type="ChEBI" id="CHEBI:30616"/>
    </ligand>
</feature>
<name>A0A1I2B232_9BACT</name>
<dbReference type="HAMAP" id="MF_00020">
    <property type="entry name" value="Acetate_kinase"/>
    <property type="match status" value="1"/>
</dbReference>
<keyword evidence="6" id="KW-0460">Magnesium</keyword>
<feature type="binding site" evidence="6">
    <location>
        <position position="14"/>
    </location>
    <ligand>
        <name>ATP</name>
        <dbReference type="ChEBI" id="CHEBI:30616"/>
    </ligand>
</feature>
<dbReference type="GO" id="GO:0006083">
    <property type="term" value="P:acetate metabolic process"/>
    <property type="evidence" value="ECO:0007669"/>
    <property type="project" value="TreeGrafter"/>
</dbReference>
<feature type="binding site" evidence="6">
    <location>
        <position position="7"/>
    </location>
    <ligand>
        <name>Mg(2+)</name>
        <dbReference type="ChEBI" id="CHEBI:18420"/>
    </ligand>
</feature>
<keyword evidence="6" id="KW-0479">Metal-binding</keyword>